<accession>A0A0C2JNY0</accession>
<reference evidence="1 2" key="1">
    <citation type="journal article" date="2014" name="Genome Biol. Evol.">
        <title>The genome of the myxosporean Thelohanellus kitauei shows adaptations to nutrient acquisition within its fish host.</title>
        <authorList>
            <person name="Yang Y."/>
            <person name="Xiong J."/>
            <person name="Zhou Z."/>
            <person name="Huo F."/>
            <person name="Miao W."/>
            <person name="Ran C."/>
            <person name="Liu Y."/>
            <person name="Zhang J."/>
            <person name="Feng J."/>
            <person name="Wang M."/>
            <person name="Wang M."/>
            <person name="Wang L."/>
            <person name="Yao B."/>
        </authorList>
    </citation>
    <scope>NUCLEOTIDE SEQUENCE [LARGE SCALE GENOMIC DNA]</scope>
    <source>
        <strain evidence="1">Wuqing</strain>
    </source>
</reference>
<protein>
    <recommendedName>
        <fullName evidence="3">HTH CENPB-type domain-containing protein</fullName>
    </recommendedName>
</protein>
<dbReference type="OrthoDB" id="125347at2759"/>
<dbReference type="AlphaFoldDB" id="A0A0C2JNY0"/>
<evidence type="ECO:0000313" key="2">
    <source>
        <dbReference type="Proteomes" id="UP000031668"/>
    </source>
</evidence>
<dbReference type="Gene3D" id="1.10.10.60">
    <property type="entry name" value="Homeodomain-like"/>
    <property type="match status" value="1"/>
</dbReference>
<keyword evidence="2" id="KW-1185">Reference proteome</keyword>
<comment type="caution">
    <text evidence="1">The sequence shown here is derived from an EMBL/GenBank/DDBJ whole genome shotgun (WGS) entry which is preliminary data.</text>
</comment>
<organism evidence="1 2">
    <name type="scientific">Thelohanellus kitauei</name>
    <name type="common">Myxosporean</name>
    <dbReference type="NCBI Taxonomy" id="669202"/>
    <lineage>
        <taxon>Eukaryota</taxon>
        <taxon>Metazoa</taxon>
        <taxon>Cnidaria</taxon>
        <taxon>Myxozoa</taxon>
        <taxon>Myxosporea</taxon>
        <taxon>Bivalvulida</taxon>
        <taxon>Platysporina</taxon>
        <taxon>Myxobolidae</taxon>
        <taxon>Thelohanellus</taxon>
    </lineage>
</organism>
<gene>
    <name evidence="1" type="ORF">RF11_14684</name>
</gene>
<dbReference type="Proteomes" id="UP000031668">
    <property type="component" value="Unassembled WGS sequence"/>
</dbReference>
<evidence type="ECO:0000313" key="1">
    <source>
        <dbReference type="EMBL" id="KII71058.1"/>
    </source>
</evidence>
<name>A0A0C2JNY0_THEKT</name>
<sequence>MILSNKIALIDNKKSQLLNTNYRRLAEITGVPKSTISRVLRQESQLREELWQRRKYQLPNIEGEVRRLVKKLGRNDFKATDGWLSQWKARHIIKSKKAHCEKGSADNENAEQWKTTKILTFLENFCADDI</sequence>
<dbReference type="EMBL" id="JWZT01001867">
    <property type="protein sequence ID" value="KII71058.1"/>
    <property type="molecule type" value="Genomic_DNA"/>
</dbReference>
<proteinExistence type="predicted"/>
<evidence type="ECO:0008006" key="3">
    <source>
        <dbReference type="Google" id="ProtNLM"/>
    </source>
</evidence>